<accession>A0A914Y5Q6</accession>
<proteinExistence type="predicted"/>
<dbReference type="WBParaSite" id="PSU_v2.g14575.t1">
    <property type="protein sequence ID" value="PSU_v2.g14575.t1"/>
    <property type="gene ID" value="PSU_v2.g14575"/>
</dbReference>
<keyword evidence="1" id="KW-1185">Reference proteome</keyword>
<dbReference type="AlphaFoldDB" id="A0A914Y5Q6"/>
<dbReference type="InterPro" id="IPR036085">
    <property type="entry name" value="PAZ_dom_sf"/>
</dbReference>
<evidence type="ECO:0000313" key="1">
    <source>
        <dbReference type="Proteomes" id="UP000887577"/>
    </source>
</evidence>
<name>A0A914Y5Q6_9BILA</name>
<dbReference type="SUPFAM" id="SSF101690">
    <property type="entry name" value="PAZ domain"/>
    <property type="match status" value="1"/>
</dbReference>
<protein>
    <submittedName>
        <fullName evidence="2">Uncharacterized protein</fullName>
    </submittedName>
</protein>
<dbReference type="Gene3D" id="2.170.260.10">
    <property type="entry name" value="paz domain"/>
    <property type="match status" value="1"/>
</dbReference>
<evidence type="ECO:0000313" key="2">
    <source>
        <dbReference type="WBParaSite" id="PSU_v2.g14575.t1"/>
    </source>
</evidence>
<dbReference type="Proteomes" id="UP000887577">
    <property type="component" value="Unplaced"/>
</dbReference>
<reference evidence="2" key="1">
    <citation type="submission" date="2022-11" db="UniProtKB">
        <authorList>
            <consortium name="WormBaseParasite"/>
        </authorList>
    </citation>
    <scope>IDENTIFICATION</scope>
</reference>
<organism evidence="1 2">
    <name type="scientific">Panagrolaimus superbus</name>
    <dbReference type="NCBI Taxonomy" id="310955"/>
    <lineage>
        <taxon>Eukaryota</taxon>
        <taxon>Metazoa</taxon>
        <taxon>Ecdysozoa</taxon>
        <taxon>Nematoda</taxon>
        <taxon>Chromadorea</taxon>
        <taxon>Rhabditida</taxon>
        <taxon>Tylenchina</taxon>
        <taxon>Panagrolaimomorpha</taxon>
        <taxon>Panagrolaimoidea</taxon>
        <taxon>Panagrolaimidae</taxon>
        <taxon>Panagrolaimus</taxon>
    </lineage>
</organism>
<sequence length="336" mass="38325">MALRCVSSQWTITVSPDSFVHQYDVDIVFGRPETINDENGRGVKKLSKSNNAISKSICRQIVQGLPELNGIIYVYNDRAILLTNKPLKDDIKVTISQSNLDESLRKILISRESVLKIAITKTKTIKLSDFPIDAASTLKEDRTWRTLIEMIISEDAVTRVNDKYIPIDGAICENKFTNFCCGLIYRNGVKKGVEVIELDNRPQLALTMDYCCKFLYPGGIIFLDLIKRFMSENGTYKDAEAFFKNIKLCPTYDRSRILIFYKFTEKSMRFLKTQNGGTLEEYYRSWNIRLRYLDEPAAITNGYGDFPLELLEVLANQSVSIGKMPGGSISRKRSRP</sequence>